<keyword evidence="7" id="KW-0812">Transmembrane</keyword>
<evidence type="ECO:0000256" key="3">
    <source>
        <dbReference type="ARBA" id="ARBA00022475"/>
    </source>
</evidence>
<dbReference type="PANTHER" id="PTHR42985">
    <property type="entry name" value="SODIUM-COUPLED MONOCARBOXYLATE TRANSPORTER"/>
    <property type="match status" value="1"/>
</dbReference>
<dbReference type="GO" id="GO:0005886">
    <property type="term" value="C:plasma membrane"/>
    <property type="evidence" value="ECO:0007669"/>
    <property type="project" value="UniProtKB-SubCell"/>
</dbReference>
<keyword evidence="5" id="KW-0406">Ion transport</keyword>
<dbReference type="OrthoDB" id="8015815at2759"/>
<evidence type="ECO:0000313" key="8">
    <source>
        <dbReference type="EMBL" id="KAJ6647887.1"/>
    </source>
</evidence>
<keyword evidence="2" id="KW-0813">Transport</keyword>
<keyword evidence="6" id="KW-0739">Sodium transport</keyword>
<dbReference type="PANTHER" id="PTHR42985:SF21">
    <property type="entry name" value="SODIUM-DEPENDENT MULTIVITAMIN TRANSPORTER-LIKE PROTEIN"/>
    <property type="match status" value="1"/>
</dbReference>
<dbReference type="Proteomes" id="UP001151699">
    <property type="component" value="Chromosome A"/>
</dbReference>
<keyword evidence="3" id="KW-1003">Cell membrane</keyword>
<evidence type="ECO:0000256" key="1">
    <source>
        <dbReference type="ARBA" id="ARBA00004651"/>
    </source>
</evidence>
<name>A0A9Q0S767_9DIPT</name>
<protein>
    <submittedName>
        <fullName evidence="8">Sodium-coupled monocarboxylate transporter 2</fullName>
    </submittedName>
</protein>
<evidence type="ECO:0000256" key="4">
    <source>
        <dbReference type="ARBA" id="ARBA00023053"/>
    </source>
</evidence>
<dbReference type="GO" id="GO:0006814">
    <property type="term" value="P:sodium ion transport"/>
    <property type="evidence" value="ECO:0007669"/>
    <property type="project" value="UniProtKB-KW"/>
</dbReference>
<keyword evidence="4" id="KW-0915">Sodium</keyword>
<keyword evidence="7" id="KW-1133">Transmembrane helix</keyword>
<comment type="caution">
    <text evidence="8">The sequence shown here is derived from an EMBL/GenBank/DDBJ whole genome shotgun (WGS) entry which is preliminary data.</text>
</comment>
<sequence length="264" mass="29761">MCLVFVVEKLGPVFQVTLALNGITTGALLGLFTMGILFRKANTTGVLWGAIMSVLIVAFIVVGSFNVSTVTSALPLRTDGCETDLIQGLNFSSTTVTSTPDEDFWLFRISFMYFSFIGLIVVIVIGYPISLVTYDDGSILDERLLTPFMRSKEYKSKERLSGLSRQFEAEYSQIELKQLEMKNNSKNWMIVCTPEFTEFKELDYSTPEFTEFEELDGQKDVESTMTFQSVSILSVAMLLEDDDDDVEEEEELLDDERCLYDVGL</sequence>
<feature type="transmembrane region" description="Helical" evidence="7">
    <location>
        <begin position="111"/>
        <end position="134"/>
    </location>
</feature>
<dbReference type="Gene3D" id="1.20.1730.10">
    <property type="entry name" value="Sodium/glucose cotransporter"/>
    <property type="match status" value="1"/>
</dbReference>
<comment type="subcellular location">
    <subcellularLocation>
        <location evidence="1">Cell membrane</location>
        <topology evidence="1">Multi-pass membrane protein</topology>
    </subcellularLocation>
</comment>
<evidence type="ECO:0000256" key="5">
    <source>
        <dbReference type="ARBA" id="ARBA00023065"/>
    </source>
</evidence>
<organism evidence="8 9">
    <name type="scientific">Pseudolycoriella hygida</name>
    <dbReference type="NCBI Taxonomy" id="35572"/>
    <lineage>
        <taxon>Eukaryota</taxon>
        <taxon>Metazoa</taxon>
        <taxon>Ecdysozoa</taxon>
        <taxon>Arthropoda</taxon>
        <taxon>Hexapoda</taxon>
        <taxon>Insecta</taxon>
        <taxon>Pterygota</taxon>
        <taxon>Neoptera</taxon>
        <taxon>Endopterygota</taxon>
        <taxon>Diptera</taxon>
        <taxon>Nematocera</taxon>
        <taxon>Sciaroidea</taxon>
        <taxon>Sciaridae</taxon>
        <taxon>Pseudolycoriella</taxon>
    </lineage>
</organism>
<evidence type="ECO:0000313" key="9">
    <source>
        <dbReference type="Proteomes" id="UP001151699"/>
    </source>
</evidence>
<gene>
    <name evidence="8" type="primary">slc5a12</name>
    <name evidence="8" type="ORF">Bhyg_03111</name>
</gene>
<evidence type="ECO:0000256" key="7">
    <source>
        <dbReference type="SAM" id="Phobius"/>
    </source>
</evidence>
<evidence type="ECO:0000256" key="2">
    <source>
        <dbReference type="ARBA" id="ARBA00022448"/>
    </source>
</evidence>
<reference evidence="8" key="1">
    <citation type="submission" date="2022-07" db="EMBL/GenBank/DDBJ databases">
        <authorList>
            <person name="Trinca V."/>
            <person name="Uliana J.V.C."/>
            <person name="Torres T.T."/>
            <person name="Ward R.J."/>
            <person name="Monesi N."/>
        </authorList>
    </citation>
    <scope>NUCLEOTIDE SEQUENCE</scope>
    <source>
        <strain evidence="8">HSMRA1968</strain>
        <tissue evidence="8">Whole embryos</tissue>
    </source>
</reference>
<dbReference type="AlphaFoldDB" id="A0A9Q0S767"/>
<feature type="transmembrane region" description="Helical" evidence="7">
    <location>
        <begin position="45"/>
        <end position="67"/>
    </location>
</feature>
<feature type="transmembrane region" description="Helical" evidence="7">
    <location>
        <begin position="13"/>
        <end position="38"/>
    </location>
</feature>
<keyword evidence="9" id="KW-1185">Reference proteome</keyword>
<dbReference type="GO" id="GO:0015293">
    <property type="term" value="F:symporter activity"/>
    <property type="evidence" value="ECO:0007669"/>
    <property type="project" value="TreeGrafter"/>
</dbReference>
<dbReference type="EMBL" id="WJQU01000001">
    <property type="protein sequence ID" value="KAJ6647887.1"/>
    <property type="molecule type" value="Genomic_DNA"/>
</dbReference>
<proteinExistence type="predicted"/>
<dbReference type="InterPro" id="IPR051163">
    <property type="entry name" value="Sodium:Solute_Symporter_SSF"/>
</dbReference>
<keyword evidence="7" id="KW-0472">Membrane</keyword>
<dbReference type="InterPro" id="IPR038377">
    <property type="entry name" value="Na/Glc_symporter_sf"/>
</dbReference>
<accession>A0A9Q0S767</accession>
<evidence type="ECO:0000256" key="6">
    <source>
        <dbReference type="ARBA" id="ARBA00023201"/>
    </source>
</evidence>